<keyword evidence="2" id="KW-0472">Membrane</keyword>
<name>A0A6B0U8S8_IXORI</name>
<proteinExistence type="predicted"/>
<feature type="region of interest" description="Disordered" evidence="1">
    <location>
        <begin position="49"/>
        <end position="68"/>
    </location>
</feature>
<organism evidence="3">
    <name type="scientific">Ixodes ricinus</name>
    <name type="common">Common tick</name>
    <name type="synonym">Acarus ricinus</name>
    <dbReference type="NCBI Taxonomy" id="34613"/>
    <lineage>
        <taxon>Eukaryota</taxon>
        <taxon>Metazoa</taxon>
        <taxon>Ecdysozoa</taxon>
        <taxon>Arthropoda</taxon>
        <taxon>Chelicerata</taxon>
        <taxon>Arachnida</taxon>
        <taxon>Acari</taxon>
        <taxon>Parasitiformes</taxon>
        <taxon>Ixodida</taxon>
        <taxon>Ixodoidea</taxon>
        <taxon>Ixodidae</taxon>
        <taxon>Ixodinae</taxon>
        <taxon>Ixodes</taxon>
    </lineage>
</organism>
<keyword evidence="2" id="KW-1133">Transmembrane helix</keyword>
<dbReference type="AlphaFoldDB" id="A0A6B0U8S8"/>
<evidence type="ECO:0000313" key="3">
    <source>
        <dbReference type="EMBL" id="MXU82433.1"/>
    </source>
</evidence>
<protein>
    <submittedName>
        <fullName evidence="3">Putative secreted protein</fullName>
    </submittedName>
</protein>
<dbReference type="EMBL" id="GIFC01000350">
    <property type="protein sequence ID" value="MXU82433.1"/>
    <property type="molecule type" value="Transcribed_RNA"/>
</dbReference>
<reference evidence="3" key="1">
    <citation type="submission" date="2019-12" db="EMBL/GenBank/DDBJ databases">
        <title>An insight into the sialome of adult female Ixodes ricinus ticks feeding for 6 days.</title>
        <authorList>
            <person name="Perner J."/>
            <person name="Ribeiro J.M.C."/>
        </authorList>
    </citation>
    <scope>NUCLEOTIDE SEQUENCE</scope>
    <source>
        <strain evidence="3">Semi-engorged</strain>
        <tissue evidence="3">Salivary glands</tissue>
    </source>
</reference>
<feature type="transmembrane region" description="Helical" evidence="2">
    <location>
        <begin position="22"/>
        <end position="45"/>
    </location>
</feature>
<evidence type="ECO:0000256" key="2">
    <source>
        <dbReference type="SAM" id="Phobius"/>
    </source>
</evidence>
<sequence>MARVAGCLLLIQYFFYFGGLDLFVVSVCLVSCFVWGSVAASYTVLKRPLESSSTSSTSVDWKRPRGAL</sequence>
<keyword evidence="2" id="KW-0812">Transmembrane</keyword>
<evidence type="ECO:0000256" key="1">
    <source>
        <dbReference type="SAM" id="MobiDB-lite"/>
    </source>
</evidence>
<accession>A0A6B0U8S8</accession>